<sequence length="266" mass="28576">MRLLPSVLILSALFAAPAMAMRSAGPAADPGQLCRQAILTAEREHRLPAALLHAIARVESGRNDPRTGAAVSWPWTINAQGQGRFYNSKEDAITAVRALQARGVNVIDVGCLQVNLHHHPRAFASLDEAFDPVANARYAGLFLTRLHQNARNWETAASHYHSQTPERAEAYRLKVLAAWPGMAHRAAAERQRDTMAAAWSGDRAPSSAPAAAGDGFQAVALGLAQRGGRASVGRGLLDPAPPQPAARRAEAPRARLQQVAEAPRRR</sequence>
<feature type="region of interest" description="Disordered" evidence="2">
    <location>
        <begin position="230"/>
        <end position="266"/>
    </location>
</feature>
<feature type="chain" id="PRO_5026832625" description="Transglycosylase SLT domain-containing protein" evidence="3">
    <location>
        <begin position="21"/>
        <end position="266"/>
    </location>
</feature>
<feature type="signal peptide" evidence="3">
    <location>
        <begin position="1"/>
        <end position="20"/>
    </location>
</feature>
<name>A0A6J4HU24_9PROT</name>
<proteinExistence type="inferred from homology"/>
<dbReference type="EMBL" id="CADCTG010000118">
    <property type="protein sequence ID" value="CAA9232924.1"/>
    <property type="molecule type" value="Genomic_DNA"/>
</dbReference>
<evidence type="ECO:0000256" key="3">
    <source>
        <dbReference type="SAM" id="SignalP"/>
    </source>
</evidence>
<accession>A0A6J4HU24</accession>
<evidence type="ECO:0000256" key="1">
    <source>
        <dbReference type="ARBA" id="ARBA00009387"/>
    </source>
</evidence>
<comment type="similarity">
    <text evidence="1">Belongs to the virb1 family.</text>
</comment>
<dbReference type="Pfam" id="PF01464">
    <property type="entry name" value="SLT"/>
    <property type="match status" value="1"/>
</dbReference>
<evidence type="ECO:0000256" key="2">
    <source>
        <dbReference type="SAM" id="MobiDB-lite"/>
    </source>
</evidence>
<keyword evidence="3" id="KW-0732">Signal</keyword>
<dbReference type="InterPro" id="IPR008258">
    <property type="entry name" value="Transglycosylase_SLT_dom_1"/>
</dbReference>
<dbReference type="Gene3D" id="1.10.530.10">
    <property type="match status" value="1"/>
</dbReference>
<organism evidence="5">
    <name type="scientific">uncultured Acetobacteraceae bacterium</name>
    <dbReference type="NCBI Taxonomy" id="169975"/>
    <lineage>
        <taxon>Bacteria</taxon>
        <taxon>Pseudomonadati</taxon>
        <taxon>Pseudomonadota</taxon>
        <taxon>Alphaproteobacteria</taxon>
        <taxon>Acetobacterales</taxon>
        <taxon>Acetobacteraceae</taxon>
        <taxon>environmental samples</taxon>
    </lineage>
</organism>
<protein>
    <recommendedName>
        <fullName evidence="4">Transglycosylase SLT domain-containing protein</fullName>
    </recommendedName>
</protein>
<evidence type="ECO:0000313" key="5">
    <source>
        <dbReference type="EMBL" id="CAA9232924.1"/>
    </source>
</evidence>
<dbReference type="AlphaFoldDB" id="A0A6J4HU24"/>
<dbReference type="InterPro" id="IPR023346">
    <property type="entry name" value="Lysozyme-like_dom_sf"/>
</dbReference>
<feature type="domain" description="Transglycosylase SLT" evidence="4">
    <location>
        <begin position="38"/>
        <end position="162"/>
    </location>
</feature>
<gene>
    <name evidence="5" type="ORF">AVDCRST_MAG08-1220</name>
</gene>
<evidence type="ECO:0000259" key="4">
    <source>
        <dbReference type="Pfam" id="PF01464"/>
    </source>
</evidence>
<dbReference type="SUPFAM" id="SSF53955">
    <property type="entry name" value="Lysozyme-like"/>
    <property type="match status" value="1"/>
</dbReference>
<reference evidence="5" key="1">
    <citation type="submission" date="2020-02" db="EMBL/GenBank/DDBJ databases">
        <authorList>
            <person name="Meier V. D."/>
        </authorList>
    </citation>
    <scope>NUCLEOTIDE SEQUENCE</scope>
    <source>
        <strain evidence="5">AVDCRST_MAG08</strain>
    </source>
</reference>